<dbReference type="SUPFAM" id="SSF51445">
    <property type="entry name" value="(Trans)glycosidases"/>
    <property type="match status" value="1"/>
</dbReference>
<proteinExistence type="inferred from homology"/>
<dbReference type="CDD" id="cd00161">
    <property type="entry name" value="beta-trefoil_Ricin-like"/>
    <property type="match status" value="1"/>
</dbReference>
<dbReference type="Gene3D" id="3.20.20.80">
    <property type="entry name" value="Glycosidases"/>
    <property type="match status" value="1"/>
</dbReference>
<dbReference type="InterPro" id="IPR017853">
    <property type="entry name" value="GH"/>
</dbReference>
<dbReference type="Pfam" id="PF02156">
    <property type="entry name" value="Glyco_hydro_26"/>
    <property type="match status" value="1"/>
</dbReference>
<dbReference type="Gene3D" id="2.80.10.50">
    <property type="match status" value="1"/>
</dbReference>
<accession>A0ABU1UT36</accession>
<evidence type="ECO:0000259" key="5">
    <source>
        <dbReference type="PROSITE" id="PS51764"/>
    </source>
</evidence>
<dbReference type="Proteomes" id="UP001253595">
    <property type="component" value="Unassembled WGS sequence"/>
</dbReference>
<gene>
    <name evidence="6" type="ORF">J2X05_000350</name>
</gene>
<evidence type="ECO:0000256" key="3">
    <source>
        <dbReference type="ARBA" id="ARBA00023295"/>
    </source>
</evidence>
<dbReference type="EMBL" id="JAVDVX010000001">
    <property type="protein sequence ID" value="MDR7088347.1"/>
    <property type="molecule type" value="Genomic_DNA"/>
</dbReference>
<dbReference type="PROSITE" id="PS50231">
    <property type="entry name" value="RICIN_B_LECTIN"/>
    <property type="match status" value="1"/>
</dbReference>
<protein>
    <recommendedName>
        <fullName evidence="5">GH26 domain-containing protein</fullName>
    </recommendedName>
</protein>
<organism evidence="6 7">
    <name type="scientific">Cellvibrio fibrivorans</name>
    <dbReference type="NCBI Taxonomy" id="126350"/>
    <lineage>
        <taxon>Bacteria</taxon>
        <taxon>Pseudomonadati</taxon>
        <taxon>Pseudomonadota</taxon>
        <taxon>Gammaproteobacteria</taxon>
        <taxon>Cellvibrionales</taxon>
        <taxon>Cellvibrionaceae</taxon>
        <taxon>Cellvibrio</taxon>
    </lineage>
</organism>
<dbReference type="RefSeq" id="WP_310067859.1">
    <property type="nucleotide sequence ID" value="NZ_JAVDVX010000001.1"/>
</dbReference>
<dbReference type="SMART" id="SM00458">
    <property type="entry name" value="RICIN"/>
    <property type="match status" value="1"/>
</dbReference>
<name>A0ABU1UT36_9GAMM</name>
<dbReference type="InterPro" id="IPR000805">
    <property type="entry name" value="Glyco_hydro_26"/>
</dbReference>
<dbReference type="PANTHER" id="PTHR40079:SF4">
    <property type="entry name" value="GH26 DOMAIN-CONTAINING PROTEIN-RELATED"/>
    <property type="match status" value="1"/>
</dbReference>
<dbReference type="InterPro" id="IPR022790">
    <property type="entry name" value="GH26_dom"/>
</dbReference>
<dbReference type="SUPFAM" id="SSF50370">
    <property type="entry name" value="Ricin B-like lectins"/>
    <property type="match status" value="1"/>
</dbReference>
<evidence type="ECO:0000256" key="2">
    <source>
        <dbReference type="ARBA" id="ARBA00022801"/>
    </source>
</evidence>
<evidence type="ECO:0000313" key="7">
    <source>
        <dbReference type="Proteomes" id="UP001253595"/>
    </source>
</evidence>
<dbReference type="InterPro" id="IPR000772">
    <property type="entry name" value="Ricin_B_lectin"/>
</dbReference>
<feature type="active site" description="Nucleophile" evidence="4">
    <location>
        <position position="298"/>
    </location>
</feature>
<evidence type="ECO:0000313" key="6">
    <source>
        <dbReference type="EMBL" id="MDR7088347.1"/>
    </source>
</evidence>
<reference evidence="6 7" key="1">
    <citation type="submission" date="2023-07" db="EMBL/GenBank/DDBJ databases">
        <title>Sorghum-associated microbial communities from plants grown in Nebraska, USA.</title>
        <authorList>
            <person name="Schachtman D."/>
        </authorList>
    </citation>
    <scope>NUCLEOTIDE SEQUENCE [LARGE SCALE GENOMIC DNA]</scope>
    <source>
        <strain evidence="6 7">BE190</strain>
    </source>
</reference>
<dbReference type="PANTHER" id="PTHR40079">
    <property type="entry name" value="MANNAN ENDO-1,4-BETA-MANNOSIDASE E-RELATED"/>
    <property type="match status" value="1"/>
</dbReference>
<comment type="similarity">
    <text evidence="1 4">Belongs to the glycosyl hydrolase 26 family.</text>
</comment>
<dbReference type="PROSITE" id="PS51764">
    <property type="entry name" value="GH26"/>
    <property type="match status" value="1"/>
</dbReference>
<comment type="caution">
    <text evidence="6">The sequence shown here is derived from an EMBL/GenBank/DDBJ whole genome shotgun (WGS) entry which is preliminary data.</text>
</comment>
<dbReference type="InterPro" id="IPR035992">
    <property type="entry name" value="Ricin_B-like_lectins"/>
</dbReference>
<feature type="active site" description="Proton donor" evidence="4">
    <location>
        <position position="188"/>
    </location>
</feature>
<keyword evidence="7" id="KW-1185">Reference proteome</keyword>
<dbReference type="Pfam" id="PF00652">
    <property type="entry name" value="Ricin_B_lectin"/>
    <property type="match status" value="1"/>
</dbReference>
<keyword evidence="2 4" id="KW-0378">Hydrolase</keyword>
<sequence length="504" mass="55982">MNSPRTLISHLKEWLYAGSTAACMVATCIIASPSHAQSNAIPAGDRVLMGAFVDRDWTAAHPCGDKITQDWEWADNKQWYGNASPYFGKIFPEVFRPDGSKNWYYLWEAEVDKIKAQGRVPYINLEFHGELALHDNSKCWWKWDTTNQRVDRNIIKEILDGKHNDIIDNIAHGLKAEKVPVVIDLFHEANGAWYDWSPCKNRETWARFRDAFKHVVDRFRAVGATNVQFGNSIWPNSDCWTDAGPHGTGAIVADMYVPGYMDWIGIDIYGGADASFKSILNPWYNQLAATGRPIVIGEMAVTPGAHKAQWIRDFADAFTSGQYPKLRAFNWFDIDKQGEANWRIDADGAGPVFDAVMKHPKMTGSFGTYELKNKASGKCLDVPAASTANGAKLQVYTCNGTNAQTFTLADLTGYKMELRALNSGKCVDVAAAGTADGTLVQQYDCNASGAQTWTMKVITWAPLEVEFVAAHSGKCLDVDMGIGPKVHQWWCTGGAAQRFVLTKR</sequence>
<evidence type="ECO:0000256" key="1">
    <source>
        <dbReference type="ARBA" id="ARBA00007754"/>
    </source>
</evidence>
<feature type="domain" description="GH26" evidence="5">
    <location>
        <begin position="43"/>
        <end position="366"/>
    </location>
</feature>
<evidence type="ECO:0000256" key="4">
    <source>
        <dbReference type="PROSITE-ProRule" id="PRU01100"/>
    </source>
</evidence>
<keyword evidence="3 4" id="KW-0326">Glycosidase</keyword>